<evidence type="ECO:0000313" key="1">
    <source>
        <dbReference type="EMBL" id="PZX61183.1"/>
    </source>
</evidence>
<evidence type="ECO:0000313" key="2">
    <source>
        <dbReference type="Proteomes" id="UP000249115"/>
    </source>
</evidence>
<dbReference type="AlphaFoldDB" id="A0A2W7RK26"/>
<protein>
    <submittedName>
        <fullName evidence="1">Uncharacterized protein</fullName>
    </submittedName>
</protein>
<dbReference type="Proteomes" id="UP000249115">
    <property type="component" value="Unassembled WGS sequence"/>
</dbReference>
<accession>A0A2W7RK26</accession>
<name>A0A2W7RK26_9BACT</name>
<sequence>MVMNGLTPFGVMLVVLDLYERIRSDRPDERSNFVMVQLFNKLGCPDSYRDPWTIGKLMETATLKGLNTS</sequence>
<gene>
    <name evidence="1" type="ORF">LV84_00171</name>
</gene>
<dbReference type="EMBL" id="QKZU01000001">
    <property type="protein sequence ID" value="PZX61183.1"/>
    <property type="molecule type" value="Genomic_DNA"/>
</dbReference>
<proteinExistence type="predicted"/>
<reference evidence="1 2" key="1">
    <citation type="submission" date="2018-06" db="EMBL/GenBank/DDBJ databases">
        <title>Genomic Encyclopedia of Archaeal and Bacterial Type Strains, Phase II (KMG-II): from individual species to whole genera.</title>
        <authorList>
            <person name="Goeker M."/>
        </authorList>
    </citation>
    <scope>NUCLEOTIDE SEQUENCE [LARGE SCALE GENOMIC DNA]</scope>
    <source>
        <strain evidence="1 2">DSM 22686</strain>
    </source>
</reference>
<organism evidence="1 2">
    <name type="scientific">Algoriphagus ratkowskyi</name>
    <dbReference type="NCBI Taxonomy" id="57028"/>
    <lineage>
        <taxon>Bacteria</taxon>
        <taxon>Pseudomonadati</taxon>
        <taxon>Bacteroidota</taxon>
        <taxon>Cytophagia</taxon>
        <taxon>Cytophagales</taxon>
        <taxon>Cyclobacteriaceae</taxon>
        <taxon>Algoriphagus</taxon>
    </lineage>
</organism>
<comment type="caution">
    <text evidence="1">The sequence shown here is derived from an EMBL/GenBank/DDBJ whole genome shotgun (WGS) entry which is preliminary data.</text>
</comment>